<evidence type="ECO:0008006" key="2">
    <source>
        <dbReference type="Google" id="ProtNLM"/>
    </source>
</evidence>
<proteinExistence type="predicted"/>
<dbReference type="AlphaFoldDB" id="A0A0F9GN21"/>
<accession>A0A0F9GN21</accession>
<dbReference type="EMBL" id="LAZR01019600">
    <property type="protein sequence ID" value="KKL91951.1"/>
    <property type="molecule type" value="Genomic_DNA"/>
</dbReference>
<name>A0A0F9GN21_9ZZZZ</name>
<gene>
    <name evidence="1" type="ORF">LCGC14_1889580</name>
</gene>
<sequence length="246" mass="29545">MPMLNIKNPPLKTFRIDFKFKKPEKISFEMMGKVEKLLEKDYPNIPSIDILEYPFDVQTAIKLPIQIGPIRFLNEEKKGHVQLFSNGLIFIFTEYSNWDDIKDHIIDLVLESCKILKLNNIEQFRMEYIDEFTFLKKEFDLRNYFSLNINKTEKWNVDFNDFHIGIKINTQENDKFIIRLRGLPSKEKESFLFRLESLFIKNRTFLIDERSILMNELNKTHDIIINYFFNIMSENLKRILGVEKID</sequence>
<evidence type="ECO:0000313" key="1">
    <source>
        <dbReference type="EMBL" id="KKL91951.1"/>
    </source>
</evidence>
<comment type="caution">
    <text evidence="1">The sequence shown here is derived from an EMBL/GenBank/DDBJ whole genome shotgun (WGS) entry which is preliminary data.</text>
</comment>
<organism evidence="1">
    <name type="scientific">marine sediment metagenome</name>
    <dbReference type="NCBI Taxonomy" id="412755"/>
    <lineage>
        <taxon>unclassified sequences</taxon>
        <taxon>metagenomes</taxon>
        <taxon>ecological metagenomes</taxon>
    </lineage>
</organism>
<dbReference type="InterPro" id="IPR026349">
    <property type="entry name" value="CHP04255"/>
</dbReference>
<dbReference type="NCBIfam" id="TIGR04255">
    <property type="entry name" value="sporadTIGR04255"/>
    <property type="match status" value="1"/>
</dbReference>
<protein>
    <recommendedName>
        <fullName evidence="2">TIGR04255 family protein</fullName>
    </recommendedName>
</protein>
<reference evidence="1" key="1">
    <citation type="journal article" date="2015" name="Nature">
        <title>Complex archaea that bridge the gap between prokaryotes and eukaryotes.</title>
        <authorList>
            <person name="Spang A."/>
            <person name="Saw J.H."/>
            <person name="Jorgensen S.L."/>
            <person name="Zaremba-Niedzwiedzka K."/>
            <person name="Martijn J."/>
            <person name="Lind A.E."/>
            <person name="van Eijk R."/>
            <person name="Schleper C."/>
            <person name="Guy L."/>
            <person name="Ettema T.J."/>
        </authorList>
    </citation>
    <scope>NUCLEOTIDE SEQUENCE</scope>
</reference>